<evidence type="ECO:0000259" key="2">
    <source>
        <dbReference type="PROSITE" id="PS50003"/>
    </source>
</evidence>
<comment type="caution">
    <text evidence="3">The sequence shown here is derived from an EMBL/GenBank/DDBJ whole genome shotgun (WGS) entry which is preliminary data.</text>
</comment>
<feature type="compositionally biased region" description="Low complexity" evidence="1">
    <location>
        <begin position="173"/>
        <end position="188"/>
    </location>
</feature>
<dbReference type="Proteomes" id="UP001515480">
    <property type="component" value="Unassembled WGS sequence"/>
</dbReference>
<evidence type="ECO:0000313" key="3">
    <source>
        <dbReference type="EMBL" id="KAL1496047.1"/>
    </source>
</evidence>
<sequence>MAPPSFGKELYSGWLLKKSKHGLWQKRYFLLDEHCLTYYSHGIVHTFRLSDWADVEPSPSSAADFTIVFSGTAPEVFPERRLHLRALTGGAPVAREWAAQIAAARRQADLRAAPPAAASPPPPLAPPSLAPPALTPPPLAPPPPPPPPPPPVATAAPSHHRGPSAAAPPPPADGLAAAAGAPPREQAPCPTPPHARQLTQAPPHFPHSPHSAATTSASTTLVHSTHSQHHPFHHRIAFPLPTHSLAAAAAEPAAPSVVSFEEGVRRQLRKKANVVIVERREEVLELIRQVRTRTFASPPSPHVSLSLSPRGAAVSARLSVEPADASAPVVAWFSEVCRQLEALHLPLECEKGETWGARLAIPRKGGGTHFSAEEQAEADAAYARVGVLYEYVSASTQLASKAEQLRRLSEERLALCARSALAVQSHLSSHKRLERFAQVQSQALALASRVAATAAELRPRAAAARLPDSLGASLRLLRRSLAAMWRDVAALAAREYEGWRGEAAAKRRFRTPQCHKLLFEAAALGARQLEASDVKAEWTAEDEAALALLRQREVELAEATVLANASLAEVYDDAV</sequence>
<evidence type="ECO:0000256" key="1">
    <source>
        <dbReference type="SAM" id="MobiDB-lite"/>
    </source>
</evidence>
<gene>
    <name evidence="3" type="ORF">AB1Y20_014676</name>
</gene>
<name>A0AB34IE56_PRYPA</name>
<feature type="domain" description="PH" evidence="2">
    <location>
        <begin position="8"/>
        <end position="106"/>
    </location>
</feature>
<dbReference type="InterPro" id="IPR011993">
    <property type="entry name" value="PH-like_dom_sf"/>
</dbReference>
<dbReference type="Gene3D" id="2.30.29.30">
    <property type="entry name" value="Pleckstrin-homology domain (PH domain)/Phosphotyrosine-binding domain (PTB)"/>
    <property type="match status" value="1"/>
</dbReference>
<dbReference type="Pfam" id="PF00169">
    <property type="entry name" value="PH"/>
    <property type="match status" value="1"/>
</dbReference>
<dbReference type="PROSITE" id="PS50003">
    <property type="entry name" value="PH_DOMAIN"/>
    <property type="match status" value="1"/>
</dbReference>
<feature type="compositionally biased region" description="Pro residues" evidence="1">
    <location>
        <begin position="117"/>
        <end position="152"/>
    </location>
</feature>
<organism evidence="3 4">
    <name type="scientific">Prymnesium parvum</name>
    <name type="common">Toxic golden alga</name>
    <dbReference type="NCBI Taxonomy" id="97485"/>
    <lineage>
        <taxon>Eukaryota</taxon>
        <taxon>Haptista</taxon>
        <taxon>Haptophyta</taxon>
        <taxon>Prymnesiophyceae</taxon>
        <taxon>Prymnesiales</taxon>
        <taxon>Prymnesiaceae</taxon>
        <taxon>Prymnesium</taxon>
    </lineage>
</organism>
<dbReference type="CDD" id="cd00821">
    <property type="entry name" value="PH"/>
    <property type="match status" value="1"/>
</dbReference>
<dbReference type="SMART" id="SM00233">
    <property type="entry name" value="PH"/>
    <property type="match status" value="1"/>
</dbReference>
<feature type="region of interest" description="Disordered" evidence="1">
    <location>
        <begin position="108"/>
        <end position="230"/>
    </location>
</feature>
<protein>
    <recommendedName>
        <fullName evidence="2">PH domain-containing protein</fullName>
    </recommendedName>
</protein>
<evidence type="ECO:0000313" key="4">
    <source>
        <dbReference type="Proteomes" id="UP001515480"/>
    </source>
</evidence>
<dbReference type="EMBL" id="JBGBPQ010000030">
    <property type="protein sequence ID" value="KAL1496047.1"/>
    <property type="molecule type" value="Genomic_DNA"/>
</dbReference>
<dbReference type="InterPro" id="IPR001849">
    <property type="entry name" value="PH_domain"/>
</dbReference>
<accession>A0AB34IE56</accession>
<feature type="compositionally biased region" description="Low complexity" evidence="1">
    <location>
        <begin position="208"/>
        <end position="225"/>
    </location>
</feature>
<reference evidence="3 4" key="1">
    <citation type="journal article" date="2024" name="Science">
        <title>Giant polyketide synthase enzymes in the biosynthesis of giant marine polyether toxins.</title>
        <authorList>
            <person name="Fallon T.R."/>
            <person name="Shende V.V."/>
            <person name="Wierzbicki I.H."/>
            <person name="Pendleton A.L."/>
            <person name="Watervoot N.F."/>
            <person name="Auber R.P."/>
            <person name="Gonzalez D.J."/>
            <person name="Wisecaver J.H."/>
            <person name="Moore B.S."/>
        </authorList>
    </citation>
    <scope>NUCLEOTIDE SEQUENCE [LARGE SCALE GENOMIC DNA]</scope>
    <source>
        <strain evidence="3 4">12B1</strain>
    </source>
</reference>
<proteinExistence type="predicted"/>
<dbReference type="AlphaFoldDB" id="A0AB34IE56"/>
<keyword evidence="4" id="KW-1185">Reference proteome</keyword>
<dbReference type="SUPFAM" id="SSF50729">
    <property type="entry name" value="PH domain-like"/>
    <property type="match status" value="1"/>
</dbReference>